<feature type="transmembrane region" description="Helical" evidence="1">
    <location>
        <begin position="48"/>
        <end position="68"/>
    </location>
</feature>
<feature type="transmembrane region" description="Helical" evidence="1">
    <location>
        <begin position="106"/>
        <end position="125"/>
    </location>
</feature>
<sequence>MFAEFFRGWIVVELFQLTGASWMLFSDPEKFRNCFYKTNAVPPAADGLLHFVLLGNINHLLLKLFLLFNRRFSQLHILHALYNLFSALFFVVEIAIFHHFTLCPFVLTQFCFNAISAFATTFFWANDRLFGQGEAKTEKPKKRNANMRKFDYLISTRKKSD</sequence>
<evidence type="ECO:0008006" key="4">
    <source>
        <dbReference type="Google" id="ProtNLM"/>
    </source>
</evidence>
<organism evidence="2 3">
    <name type="scientific">Heterodera trifolii</name>
    <dbReference type="NCBI Taxonomy" id="157864"/>
    <lineage>
        <taxon>Eukaryota</taxon>
        <taxon>Metazoa</taxon>
        <taxon>Ecdysozoa</taxon>
        <taxon>Nematoda</taxon>
        <taxon>Chromadorea</taxon>
        <taxon>Rhabditida</taxon>
        <taxon>Tylenchina</taxon>
        <taxon>Tylenchomorpha</taxon>
        <taxon>Tylenchoidea</taxon>
        <taxon>Heteroderidae</taxon>
        <taxon>Heteroderinae</taxon>
        <taxon>Heterodera</taxon>
    </lineage>
</organism>
<evidence type="ECO:0000313" key="2">
    <source>
        <dbReference type="EMBL" id="KAL3098762.1"/>
    </source>
</evidence>
<gene>
    <name evidence="2" type="ORF">niasHT_024516</name>
</gene>
<evidence type="ECO:0000256" key="1">
    <source>
        <dbReference type="SAM" id="Phobius"/>
    </source>
</evidence>
<proteinExistence type="predicted"/>
<keyword evidence="3" id="KW-1185">Reference proteome</keyword>
<reference evidence="2 3" key="1">
    <citation type="submission" date="2024-10" db="EMBL/GenBank/DDBJ databases">
        <authorList>
            <person name="Kim D."/>
        </authorList>
    </citation>
    <scope>NUCLEOTIDE SEQUENCE [LARGE SCALE GENOMIC DNA]</scope>
    <source>
        <strain evidence="2">BH-2024</strain>
    </source>
</reference>
<keyword evidence="1" id="KW-1133">Transmembrane helix</keyword>
<accession>A0ABD2K784</accession>
<evidence type="ECO:0000313" key="3">
    <source>
        <dbReference type="Proteomes" id="UP001620626"/>
    </source>
</evidence>
<dbReference type="Proteomes" id="UP001620626">
    <property type="component" value="Unassembled WGS sequence"/>
</dbReference>
<dbReference type="EMBL" id="JBICBT010000819">
    <property type="protein sequence ID" value="KAL3098762.1"/>
    <property type="molecule type" value="Genomic_DNA"/>
</dbReference>
<keyword evidence="1" id="KW-0812">Transmembrane</keyword>
<feature type="transmembrane region" description="Helical" evidence="1">
    <location>
        <begin position="80"/>
        <end position="100"/>
    </location>
</feature>
<protein>
    <recommendedName>
        <fullName evidence="4">Very-long-chain 3-oxoacyl-CoA synthase</fullName>
    </recommendedName>
</protein>
<comment type="caution">
    <text evidence="2">The sequence shown here is derived from an EMBL/GenBank/DDBJ whole genome shotgun (WGS) entry which is preliminary data.</text>
</comment>
<name>A0ABD2K784_9BILA</name>
<keyword evidence="1" id="KW-0472">Membrane</keyword>
<dbReference type="AlphaFoldDB" id="A0ABD2K784"/>